<feature type="chain" id="PRO_5012965935" description="Pentapeptide repeat-containing protein" evidence="2">
    <location>
        <begin position="25"/>
        <end position="166"/>
    </location>
</feature>
<evidence type="ECO:0008006" key="5">
    <source>
        <dbReference type="Google" id="ProtNLM"/>
    </source>
</evidence>
<protein>
    <recommendedName>
        <fullName evidence="5">Pentapeptide repeat-containing protein</fullName>
    </recommendedName>
</protein>
<proteinExistence type="predicted"/>
<keyword evidence="1" id="KW-0677">Repeat</keyword>
<evidence type="ECO:0000313" key="4">
    <source>
        <dbReference type="Proteomes" id="UP000215616"/>
    </source>
</evidence>
<dbReference type="PANTHER" id="PTHR47485:SF1">
    <property type="entry name" value="THYLAKOID LUMENAL 17.4 KDA PROTEIN, CHLOROPLASTIC"/>
    <property type="match status" value="1"/>
</dbReference>
<dbReference type="Pfam" id="PF00805">
    <property type="entry name" value="Pentapeptide"/>
    <property type="match status" value="2"/>
</dbReference>
<evidence type="ECO:0000256" key="2">
    <source>
        <dbReference type="SAM" id="SignalP"/>
    </source>
</evidence>
<evidence type="ECO:0000313" key="3">
    <source>
        <dbReference type="EMBL" id="OYX01687.1"/>
    </source>
</evidence>
<dbReference type="SUPFAM" id="SSF141571">
    <property type="entry name" value="Pentapeptide repeat-like"/>
    <property type="match status" value="1"/>
</dbReference>
<name>A0A258D1J3_CAUVI</name>
<feature type="signal peptide" evidence="2">
    <location>
        <begin position="1"/>
        <end position="24"/>
    </location>
</feature>
<dbReference type="Gene3D" id="2.160.20.80">
    <property type="entry name" value="E3 ubiquitin-protein ligase SopA"/>
    <property type="match status" value="1"/>
</dbReference>
<organism evidence="3 4">
    <name type="scientific">Caulobacter vibrioides</name>
    <name type="common">Caulobacter crescentus</name>
    <dbReference type="NCBI Taxonomy" id="155892"/>
    <lineage>
        <taxon>Bacteria</taxon>
        <taxon>Pseudomonadati</taxon>
        <taxon>Pseudomonadota</taxon>
        <taxon>Alphaproteobacteria</taxon>
        <taxon>Caulobacterales</taxon>
        <taxon>Caulobacteraceae</taxon>
        <taxon>Caulobacter</taxon>
    </lineage>
</organism>
<keyword evidence="2" id="KW-0732">Signal</keyword>
<evidence type="ECO:0000256" key="1">
    <source>
        <dbReference type="ARBA" id="ARBA00022737"/>
    </source>
</evidence>
<gene>
    <name evidence="3" type="ORF">B7Z12_13635</name>
</gene>
<dbReference type="EMBL" id="NCDQ01000229">
    <property type="protein sequence ID" value="OYX01687.1"/>
    <property type="molecule type" value="Genomic_DNA"/>
</dbReference>
<dbReference type="InterPro" id="IPR001646">
    <property type="entry name" value="5peptide_repeat"/>
</dbReference>
<sequence length="166" mass="17009">MKPIALLAAATLGVALFAAHPVSAQNAGQIAAVRNGANCPRCNLFQADLSNLTLKGKNLAGARLRQADLSTAVMNRTSFAGGDLRDVNAYGAVLSAASFARADLTNASFVGAYLQGANFTGARLAGVNFSGAEMGRAAGLKQSQLNQACGDDSTLLPRGLSIPRCR</sequence>
<dbReference type="Proteomes" id="UP000215616">
    <property type="component" value="Unassembled WGS sequence"/>
</dbReference>
<reference evidence="3 4" key="1">
    <citation type="submission" date="2017-03" db="EMBL/GenBank/DDBJ databases">
        <title>Lifting the veil on microbial sulfur biogeochemistry in mining wastewaters.</title>
        <authorList>
            <person name="Kantor R.S."/>
            <person name="Colenbrander Nelson T."/>
            <person name="Marshall S."/>
            <person name="Bennett D."/>
            <person name="Apte S."/>
            <person name="Camacho D."/>
            <person name="Thomas B.C."/>
            <person name="Warren L.A."/>
            <person name="Banfield J.F."/>
        </authorList>
    </citation>
    <scope>NUCLEOTIDE SEQUENCE [LARGE SCALE GENOMIC DNA]</scope>
    <source>
        <strain evidence="3">32-67-7</strain>
    </source>
</reference>
<dbReference type="PANTHER" id="PTHR47485">
    <property type="entry name" value="THYLAKOID LUMENAL 17.4 KDA PROTEIN, CHLOROPLASTIC"/>
    <property type="match status" value="1"/>
</dbReference>
<comment type="caution">
    <text evidence="3">The sequence shown here is derived from an EMBL/GenBank/DDBJ whole genome shotgun (WGS) entry which is preliminary data.</text>
</comment>
<accession>A0A258D1J3</accession>
<dbReference type="AlphaFoldDB" id="A0A258D1J3"/>